<dbReference type="AlphaFoldDB" id="A0A1C6TY31"/>
<sequence length="186" mass="20093">MAYLARAERRRSIVEAAATVVERDGLSAVTARVVADELGGSQGQIHHHFASTDELAGEAWRHYAAQQIDEYEHEIDGLDAYDALVLFFADLVSTDGDGHALARWAEANAHAQQRPLVAKSYVETLTRLTDVLASVLAGDSDAARARTAAWRILMLGVGLAGLTRITEDSPVPARDVMLSAIRAETD</sequence>
<feature type="domain" description="HTH tetR-type" evidence="3">
    <location>
        <begin position="7"/>
        <end position="67"/>
    </location>
</feature>
<accession>A0A1C6TY31</accession>
<evidence type="ECO:0000313" key="7">
    <source>
        <dbReference type="Proteomes" id="UP000199343"/>
    </source>
</evidence>
<keyword evidence="8" id="KW-1185">Reference proteome</keyword>
<dbReference type="GO" id="GO:0003677">
    <property type="term" value="F:DNA binding"/>
    <property type="evidence" value="ECO:0007669"/>
    <property type="project" value="UniProtKB-UniRule"/>
</dbReference>
<reference evidence="4 7" key="1">
    <citation type="submission" date="2016-06" db="EMBL/GenBank/DDBJ databases">
        <authorList>
            <person name="Kjaerup R.B."/>
            <person name="Dalgaard T.S."/>
            <person name="Juul-Madsen H.R."/>
        </authorList>
    </citation>
    <scope>NUCLEOTIDE SEQUENCE [LARGE SCALE GENOMIC DNA]</scope>
    <source>
        <strain evidence="4 7">DSM 43363</strain>
    </source>
</reference>
<evidence type="ECO:0000313" key="4">
    <source>
        <dbReference type="EMBL" id="SCL46684.1"/>
    </source>
</evidence>
<reference evidence="6 8" key="3">
    <citation type="submission" date="2022-10" db="EMBL/GenBank/DDBJ databases">
        <title>The complete genomes of actinobacterial strains from the NBC collection.</title>
        <authorList>
            <person name="Joergensen T.S."/>
            <person name="Alvarez Arevalo M."/>
            <person name="Sterndorff E.B."/>
            <person name="Faurdal D."/>
            <person name="Vuksanovic O."/>
            <person name="Mourched A.-S."/>
            <person name="Charusanti P."/>
            <person name="Shaw S."/>
            <person name="Blin K."/>
            <person name="Weber T."/>
        </authorList>
    </citation>
    <scope>NUCLEOTIDE SEQUENCE [LARGE SCALE GENOMIC DNA]</scope>
    <source>
        <strain evidence="6 8">NBC 01809</strain>
    </source>
</reference>
<dbReference type="EMBL" id="CP109071">
    <property type="protein sequence ID" value="WSA33100.1"/>
    <property type="molecule type" value="Genomic_DNA"/>
</dbReference>
<dbReference type="InterPro" id="IPR009057">
    <property type="entry name" value="Homeodomain-like_sf"/>
</dbReference>
<evidence type="ECO:0000259" key="3">
    <source>
        <dbReference type="PROSITE" id="PS50977"/>
    </source>
</evidence>
<dbReference type="EMBL" id="FMIC01000002">
    <property type="protein sequence ID" value="SCL46684.1"/>
    <property type="molecule type" value="Genomic_DNA"/>
</dbReference>
<gene>
    <name evidence="4" type="ORF">GA0070608_0095</name>
    <name evidence="5" type="ORF">GA0070608_6440</name>
    <name evidence="6" type="ORF">OIE14_03195</name>
</gene>
<evidence type="ECO:0000313" key="8">
    <source>
        <dbReference type="Proteomes" id="UP001334804"/>
    </source>
</evidence>
<keyword evidence="1 2" id="KW-0238">DNA-binding</keyword>
<dbReference type="STRING" id="47871.GA0070608_0095"/>
<protein>
    <submittedName>
        <fullName evidence="6">TetR family transcriptional regulator</fullName>
    </submittedName>
    <submittedName>
        <fullName evidence="4">Transcriptional regulator, TetR family</fullName>
    </submittedName>
</protein>
<proteinExistence type="predicted"/>
<feature type="DNA-binding region" description="H-T-H motif" evidence="2">
    <location>
        <begin position="30"/>
        <end position="49"/>
    </location>
</feature>
<dbReference type="Proteomes" id="UP001334804">
    <property type="component" value="Chromosome"/>
</dbReference>
<dbReference type="EMBL" id="FMIC01000002">
    <property type="protein sequence ID" value="SCL74118.1"/>
    <property type="molecule type" value="Genomic_DNA"/>
</dbReference>
<evidence type="ECO:0000313" key="6">
    <source>
        <dbReference type="EMBL" id="WSA33100.1"/>
    </source>
</evidence>
<reference evidence="7" key="2">
    <citation type="submission" date="2016-06" db="EMBL/GenBank/DDBJ databases">
        <authorList>
            <person name="Varghese N."/>
            <person name="Submissions Spin"/>
        </authorList>
    </citation>
    <scope>NUCLEOTIDE SEQUENCE [LARGE SCALE GENOMIC DNA]</scope>
    <source>
        <strain evidence="7">DSM 43363</strain>
    </source>
</reference>
<evidence type="ECO:0000313" key="5">
    <source>
        <dbReference type="EMBL" id="SCL74118.1"/>
    </source>
</evidence>
<evidence type="ECO:0000256" key="2">
    <source>
        <dbReference type="PROSITE-ProRule" id="PRU00335"/>
    </source>
</evidence>
<organism evidence="4 7">
    <name type="scientific">Micromonospora peucetia</name>
    <dbReference type="NCBI Taxonomy" id="47871"/>
    <lineage>
        <taxon>Bacteria</taxon>
        <taxon>Bacillati</taxon>
        <taxon>Actinomycetota</taxon>
        <taxon>Actinomycetes</taxon>
        <taxon>Micromonosporales</taxon>
        <taxon>Micromonosporaceae</taxon>
        <taxon>Micromonospora</taxon>
    </lineage>
</organism>
<dbReference type="Gene3D" id="1.10.357.10">
    <property type="entry name" value="Tetracycline Repressor, domain 2"/>
    <property type="match status" value="1"/>
</dbReference>
<dbReference type="SUPFAM" id="SSF46689">
    <property type="entry name" value="Homeodomain-like"/>
    <property type="match status" value="1"/>
</dbReference>
<dbReference type="Pfam" id="PF00440">
    <property type="entry name" value="TetR_N"/>
    <property type="match status" value="1"/>
</dbReference>
<name>A0A1C6TY31_9ACTN</name>
<dbReference type="PROSITE" id="PS50977">
    <property type="entry name" value="HTH_TETR_2"/>
    <property type="match status" value="1"/>
</dbReference>
<dbReference type="RefSeq" id="WP_218107476.1">
    <property type="nucleotide sequence ID" value="NZ_CP109071.1"/>
</dbReference>
<evidence type="ECO:0000256" key="1">
    <source>
        <dbReference type="ARBA" id="ARBA00023125"/>
    </source>
</evidence>
<dbReference type="Proteomes" id="UP000199343">
    <property type="component" value="Unassembled WGS sequence"/>
</dbReference>
<dbReference type="InterPro" id="IPR001647">
    <property type="entry name" value="HTH_TetR"/>
</dbReference>